<evidence type="ECO:0000313" key="3">
    <source>
        <dbReference type="EMBL" id="KAF9962679.1"/>
    </source>
</evidence>
<dbReference type="InterPro" id="IPR005151">
    <property type="entry name" value="Tail-specific_protease"/>
</dbReference>
<dbReference type="SUPFAM" id="SSF52096">
    <property type="entry name" value="ClpP/crotonase"/>
    <property type="match status" value="1"/>
</dbReference>
<evidence type="ECO:0000313" key="4">
    <source>
        <dbReference type="Proteomes" id="UP000749646"/>
    </source>
</evidence>
<dbReference type="OrthoDB" id="27214at2759"/>
<keyword evidence="4" id="KW-1185">Reference proteome</keyword>
<dbReference type="Gene3D" id="3.90.226.10">
    <property type="entry name" value="2-enoyl-CoA Hydratase, Chain A, domain 1"/>
    <property type="match status" value="1"/>
</dbReference>
<dbReference type="PANTHER" id="PTHR37049:SF4">
    <property type="entry name" value="RHODANESE DOMAIN-CONTAINING PROTEIN"/>
    <property type="match status" value="1"/>
</dbReference>
<dbReference type="GO" id="GO:0006508">
    <property type="term" value="P:proteolysis"/>
    <property type="evidence" value="ECO:0007669"/>
    <property type="project" value="InterPro"/>
</dbReference>
<dbReference type="Pfam" id="PF03572">
    <property type="entry name" value="Peptidase_S41"/>
    <property type="match status" value="1"/>
</dbReference>
<feature type="domain" description="Tail specific protease" evidence="2">
    <location>
        <begin position="262"/>
        <end position="437"/>
    </location>
</feature>
<organism evidence="3 4">
    <name type="scientific">Modicella reniformis</name>
    <dbReference type="NCBI Taxonomy" id="1440133"/>
    <lineage>
        <taxon>Eukaryota</taxon>
        <taxon>Fungi</taxon>
        <taxon>Fungi incertae sedis</taxon>
        <taxon>Mucoromycota</taxon>
        <taxon>Mortierellomycotina</taxon>
        <taxon>Mortierellomycetes</taxon>
        <taxon>Mortierellales</taxon>
        <taxon>Mortierellaceae</taxon>
        <taxon>Modicella</taxon>
    </lineage>
</organism>
<gene>
    <name evidence="3" type="ORF">BGZ65_008526</name>
</gene>
<feature type="region of interest" description="Disordered" evidence="1">
    <location>
        <begin position="179"/>
        <end position="205"/>
    </location>
</feature>
<comment type="caution">
    <text evidence="3">The sequence shown here is derived from an EMBL/GenBank/DDBJ whole genome shotgun (WGS) entry which is preliminary data.</text>
</comment>
<dbReference type="AlphaFoldDB" id="A0A9P6J4K6"/>
<sequence>MTPTPTIFGAGVLTLSFLFSAFCYRHYLFVQPFDLYAPVVDNVQTVRILLDKTENGFEECKVLTIDGVNALDAIQNYIDIHSSVSKDAGVRLNKALTQLTFDTIEKEWSPNAGLFTSRAILPERQTMSYHIQCPVTETHPLARDRHLNLDWQVYRLLSWNSFDSTDSFLKQNCYRDTDPVLNPEDTAQESKRSKRSKRYMSEERKQETLQAAIDTPRHNTIHPLPKFEKRQFVGDIVDDPVANLIFNGTSTAFYQLIKRADIGVVVIPTHSVTLEVESTIMVQGFNLLYQAGVRNVILDLTANGGGYVNFAYDLVDWMFPSDNQTSVYFSDLRASMSVKALAQTDLEDEEYASYFNPSSFSNPKTMQDYQTNFFLQNQLVKRVHRRLDYTPLVFMNHNLGAFGMGMPWQQDAQRIVVMTDGACGSACGMSLNRLKNTHGVKSYAVGGRVGEDLSLFSFPGASVYGLDALLEDFENLGVDPPMRQLRYKGVYRVPILEFYQDGDPVPIEYNPKLYKADFHLDYTPVTARRHDILWEIVANNHWKQEGQTGDDPSIEKH</sequence>
<proteinExistence type="predicted"/>
<dbReference type="EMBL" id="JAAAHW010006366">
    <property type="protein sequence ID" value="KAF9962679.1"/>
    <property type="molecule type" value="Genomic_DNA"/>
</dbReference>
<dbReference type="InterPro" id="IPR052766">
    <property type="entry name" value="S41A_metabolite_peptidase"/>
</dbReference>
<evidence type="ECO:0000259" key="2">
    <source>
        <dbReference type="Pfam" id="PF03572"/>
    </source>
</evidence>
<name>A0A9P6J4K6_9FUNG</name>
<dbReference type="PANTHER" id="PTHR37049">
    <property type="entry name" value="PEPTIDASE S41 FAMILY PROTEIN"/>
    <property type="match status" value="1"/>
</dbReference>
<protein>
    <recommendedName>
        <fullName evidence="2">Tail specific protease domain-containing protein</fullName>
    </recommendedName>
</protein>
<evidence type="ECO:0000256" key="1">
    <source>
        <dbReference type="SAM" id="MobiDB-lite"/>
    </source>
</evidence>
<dbReference type="InterPro" id="IPR029045">
    <property type="entry name" value="ClpP/crotonase-like_dom_sf"/>
</dbReference>
<accession>A0A9P6J4K6</accession>
<dbReference type="Proteomes" id="UP000749646">
    <property type="component" value="Unassembled WGS sequence"/>
</dbReference>
<dbReference type="GO" id="GO:0008236">
    <property type="term" value="F:serine-type peptidase activity"/>
    <property type="evidence" value="ECO:0007669"/>
    <property type="project" value="InterPro"/>
</dbReference>
<reference evidence="3" key="1">
    <citation type="journal article" date="2020" name="Fungal Divers.">
        <title>Resolving the Mortierellaceae phylogeny through synthesis of multi-gene phylogenetics and phylogenomics.</title>
        <authorList>
            <person name="Vandepol N."/>
            <person name="Liber J."/>
            <person name="Desiro A."/>
            <person name="Na H."/>
            <person name="Kennedy M."/>
            <person name="Barry K."/>
            <person name="Grigoriev I.V."/>
            <person name="Miller A.N."/>
            <person name="O'Donnell K."/>
            <person name="Stajich J.E."/>
            <person name="Bonito G."/>
        </authorList>
    </citation>
    <scope>NUCLEOTIDE SEQUENCE</scope>
    <source>
        <strain evidence="3">MES-2147</strain>
    </source>
</reference>